<reference evidence="1" key="1">
    <citation type="journal article" date="2023" name="Mol. Phylogenet. Evol.">
        <title>Genome-scale phylogeny and comparative genomics of the fungal order Sordariales.</title>
        <authorList>
            <person name="Hensen N."/>
            <person name="Bonometti L."/>
            <person name="Westerberg I."/>
            <person name="Brannstrom I.O."/>
            <person name="Guillou S."/>
            <person name="Cros-Aarteil S."/>
            <person name="Calhoun S."/>
            <person name="Haridas S."/>
            <person name="Kuo A."/>
            <person name="Mondo S."/>
            <person name="Pangilinan J."/>
            <person name="Riley R."/>
            <person name="LaButti K."/>
            <person name="Andreopoulos B."/>
            <person name="Lipzen A."/>
            <person name="Chen C."/>
            <person name="Yan M."/>
            <person name="Daum C."/>
            <person name="Ng V."/>
            <person name="Clum A."/>
            <person name="Steindorff A."/>
            <person name="Ohm R.A."/>
            <person name="Martin F."/>
            <person name="Silar P."/>
            <person name="Natvig D.O."/>
            <person name="Lalanne C."/>
            <person name="Gautier V."/>
            <person name="Ament-Velasquez S.L."/>
            <person name="Kruys A."/>
            <person name="Hutchinson M.I."/>
            <person name="Powell A.J."/>
            <person name="Barry K."/>
            <person name="Miller A.N."/>
            <person name="Grigoriev I.V."/>
            <person name="Debuchy R."/>
            <person name="Gladieux P."/>
            <person name="Hiltunen Thoren M."/>
            <person name="Johannesson H."/>
        </authorList>
    </citation>
    <scope>NUCLEOTIDE SEQUENCE</scope>
    <source>
        <strain evidence="1">CBS 955.72</strain>
    </source>
</reference>
<dbReference type="Proteomes" id="UP001275084">
    <property type="component" value="Unassembled WGS sequence"/>
</dbReference>
<evidence type="ECO:0000313" key="1">
    <source>
        <dbReference type="EMBL" id="KAK3343872.1"/>
    </source>
</evidence>
<reference evidence="1" key="2">
    <citation type="submission" date="2023-06" db="EMBL/GenBank/DDBJ databases">
        <authorList>
            <consortium name="Lawrence Berkeley National Laboratory"/>
            <person name="Haridas S."/>
            <person name="Hensen N."/>
            <person name="Bonometti L."/>
            <person name="Westerberg I."/>
            <person name="Brannstrom I.O."/>
            <person name="Guillou S."/>
            <person name="Cros-Aarteil S."/>
            <person name="Calhoun S."/>
            <person name="Kuo A."/>
            <person name="Mondo S."/>
            <person name="Pangilinan J."/>
            <person name="Riley R."/>
            <person name="Labutti K."/>
            <person name="Andreopoulos B."/>
            <person name="Lipzen A."/>
            <person name="Chen C."/>
            <person name="Yanf M."/>
            <person name="Daum C."/>
            <person name="Ng V."/>
            <person name="Clum A."/>
            <person name="Steindorff A."/>
            <person name="Ohm R."/>
            <person name="Martin F."/>
            <person name="Silar P."/>
            <person name="Natvig D."/>
            <person name="Lalanne C."/>
            <person name="Gautier V."/>
            <person name="Ament-Velasquez S.L."/>
            <person name="Kruys A."/>
            <person name="Hutchinson M.I."/>
            <person name="Powell A.J."/>
            <person name="Barry K."/>
            <person name="Miller A.N."/>
            <person name="Grigoriev I.V."/>
            <person name="Debuchy R."/>
            <person name="Gladieux P."/>
            <person name="Thoren M.H."/>
            <person name="Johannesson H."/>
        </authorList>
    </citation>
    <scope>NUCLEOTIDE SEQUENCE</scope>
    <source>
        <strain evidence="1">CBS 955.72</strain>
    </source>
</reference>
<gene>
    <name evidence="1" type="ORF">B0T25DRAFT_615179</name>
</gene>
<keyword evidence="2" id="KW-1185">Reference proteome</keyword>
<dbReference type="AlphaFoldDB" id="A0AAJ0H9G8"/>
<organism evidence="1 2">
    <name type="scientific">Lasiosphaeria hispida</name>
    <dbReference type="NCBI Taxonomy" id="260671"/>
    <lineage>
        <taxon>Eukaryota</taxon>
        <taxon>Fungi</taxon>
        <taxon>Dikarya</taxon>
        <taxon>Ascomycota</taxon>
        <taxon>Pezizomycotina</taxon>
        <taxon>Sordariomycetes</taxon>
        <taxon>Sordariomycetidae</taxon>
        <taxon>Sordariales</taxon>
        <taxon>Lasiosphaeriaceae</taxon>
        <taxon>Lasiosphaeria</taxon>
    </lineage>
</organism>
<comment type="caution">
    <text evidence="1">The sequence shown here is derived from an EMBL/GenBank/DDBJ whole genome shotgun (WGS) entry which is preliminary data.</text>
</comment>
<dbReference type="EMBL" id="JAUIQD010000007">
    <property type="protein sequence ID" value="KAK3343872.1"/>
    <property type="molecule type" value="Genomic_DNA"/>
</dbReference>
<name>A0AAJ0H9G8_9PEZI</name>
<accession>A0AAJ0H9G8</accession>
<proteinExistence type="predicted"/>
<protein>
    <submittedName>
        <fullName evidence="1">Uncharacterized protein</fullName>
    </submittedName>
</protein>
<feature type="non-terminal residue" evidence="1">
    <location>
        <position position="1"/>
    </location>
</feature>
<evidence type="ECO:0000313" key="2">
    <source>
        <dbReference type="Proteomes" id="UP001275084"/>
    </source>
</evidence>
<sequence length="163" mass="16926">PTGRERRQGEGPLSGSDFSATRCLCSRSGCTCACAPALSNSRAVCVLGWCGSVSLPSRPPETRAARAARATRAARAALPTKADNRGGQPKRGGSLFLAILPSQWQLPLLQDLDCPLHSVPASPSIVPSASPIDRYILSSVRNGARTLAMCLSIVTPDSAGSRG</sequence>